<protein>
    <submittedName>
        <fullName evidence="2">Uncharacterized protein</fullName>
    </submittedName>
</protein>
<sequence length="283" mass="31715">MQKEQASVYLNDGLQFFKYCLGSVSMCEMVVEKLYNPFSLGLRKSNNASPACVYTTSLKEMCLEEMLTADDGLRTLHLNPRERIHLQRFSVHDGKGRNDVGGSGLSSIMSVVEVDRHHHHLALSTMMGFAVAAVSSWVLHRSLQLRKNPTVRTASDLLSQVNTFFGGTTGLYDLDVIFRIFIMCSATALIGGFIQFLMSFWLLMASAKRAKMLALFWVIVQIFVMMAIGGSFLCIITNELEINLSLKVFLPVTGIDFLLLIYYTWFCLPAIPTSVWALTKINT</sequence>
<dbReference type="AlphaFoldDB" id="A0A8J2K8B7"/>
<organism evidence="2 3">
    <name type="scientific">Allacma fusca</name>
    <dbReference type="NCBI Taxonomy" id="39272"/>
    <lineage>
        <taxon>Eukaryota</taxon>
        <taxon>Metazoa</taxon>
        <taxon>Ecdysozoa</taxon>
        <taxon>Arthropoda</taxon>
        <taxon>Hexapoda</taxon>
        <taxon>Collembola</taxon>
        <taxon>Symphypleona</taxon>
        <taxon>Sminthuridae</taxon>
        <taxon>Allacma</taxon>
    </lineage>
</organism>
<comment type="caution">
    <text evidence="2">The sequence shown here is derived from an EMBL/GenBank/DDBJ whole genome shotgun (WGS) entry which is preliminary data.</text>
</comment>
<reference evidence="2" key="1">
    <citation type="submission" date="2021-06" db="EMBL/GenBank/DDBJ databases">
        <authorList>
            <person name="Hodson N. C."/>
            <person name="Mongue J. A."/>
            <person name="Jaron S. K."/>
        </authorList>
    </citation>
    <scope>NUCLEOTIDE SEQUENCE</scope>
</reference>
<feature type="transmembrane region" description="Helical" evidence="1">
    <location>
        <begin position="258"/>
        <end position="278"/>
    </location>
</feature>
<name>A0A8J2K8B7_9HEXA</name>
<dbReference type="Proteomes" id="UP000708208">
    <property type="component" value="Unassembled WGS sequence"/>
</dbReference>
<feature type="transmembrane region" description="Helical" evidence="1">
    <location>
        <begin position="215"/>
        <end position="238"/>
    </location>
</feature>
<feature type="transmembrane region" description="Helical" evidence="1">
    <location>
        <begin position="176"/>
        <end position="203"/>
    </location>
</feature>
<keyword evidence="1" id="KW-0812">Transmembrane</keyword>
<gene>
    <name evidence="2" type="ORF">AFUS01_LOCUS22008</name>
</gene>
<keyword evidence="1" id="KW-1133">Transmembrane helix</keyword>
<evidence type="ECO:0000256" key="1">
    <source>
        <dbReference type="SAM" id="Phobius"/>
    </source>
</evidence>
<proteinExistence type="predicted"/>
<keyword evidence="1" id="KW-0472">Membrane</keyword>
<evidence type="ECO:0000313" key="2">
    <source>
        <dbReference type="EMBL" id="CAG7733574.1"/>
    </source>
</evidence>
<evidence type="ECO:0000313" key="3">
    <source>
        <dbReference type="Proteomes" id="UP000708208"/>
    </source>
</evidence>
<dbReference type="EMBL" id="CAJVCH010251167">
    <property type="protein sequence ID" value="CAG7733574.1"/>
    <property type="molecule type" value="Genomic_DNA"/>
</dbReference>
<keyword evidence="3" id="KW-1185">Reference proteome</keyword>
<accession>A0A8J2K8B7</accession>